<organism evidence="8 9">
    <name type="scientific">Actinoallomurus bryophytorum</name>
    <dbReference type="NCBI Taxonomy" id="1490222"/>
    <lineage>
        <taxon>Bacteria</taxon>
        <taxon>Bacillati</taxon>
        <taxon>Actinomycetota</taxon>
        <taxon>Actinomycetes</taxon>
        <taxon>Streptosporangiales</taxon>
        <taxon>Thermomonosporaceae</taxon>
        <taxon>Actinoallomurus</taxon>
    </lineage>
</organism>
<comment type="similarity">
    <text evidence="2">Belongs to the class-V pyridoxal-phosphate-dependent aminotransferase family. Csd subfamily.</text>
</comment>
<evidence type="ECO:0000256" key="4">
    <source>
        <dbReference type="ARBA" id="ARBA00022679"/>
    </source>
</evidence>
<evidence type="ECO:0000313" key="8">
    <source>
        <dbReference type="EMBL" id="TQM01312.1"/>
    </source>
</evidence>
<dbReference type="InterPro" id="IPR015422">
    <property type="entry name" value="PyrdxlP-dep_Trfase_small"/>
</dbReference>
<dbReference type="InterPro" id="IPR015424">
    <property type="entry name" value="PyrdxlP-dep_Trfase"/>
</dbReference>
<comment type="catalytic activity">
    <reaction evidence="6">
        <text>(sulfur carrier)-H + L-cysteine = (sulfur carrier)-SH + L-alanine</text>
        <dbReference type="Rhea" id="RHEA:43892"/>
        <dbReference type="Rhea" id="RHEA-COMP:14737"/>
        <dbReference type="Rhea" id="RHEA-COMP:14739"/>
        <dbReference type="ChEBI" id="CHEBI:29917"/>
        <dbReference type="ChEBI" id="CHEBI:35235"/>
        <dbReference type="ChEBI" id="CHEBI:57972"/>
        <dbReference type="ChEBI" id="CHEBI:64428"/>
        <dbReference type="EC" id="2.8.1.7"/>
    </reaction>
</comment>
<evidence type="ECO:0000256" key="5">
    <source>
        <dbReference type="ARBA" id="ARBA00022898"/>
    </source>
</evidence>
<protein>
    <recommendedName>
        <fullName evidence="3">cysteine desulfurase</fullName>
        <ecNumber evidence="3">2.8.1.7</ecNumber>
    </recommendedName>
</protein>
<evidence type="ECO:0000256" key="1">
    <source>
        <dbReference type="ARBA" id="ARBA00001933"/>
    </source>
</evidence>
<sequence>MSIDVGQIRKDFPILSRTVREGRPLVYLDSANTSQKPLQVIDAIEEFYSRHNANIHRATHQLGEEATEAYEGARIKVAGFIGAADESEVVFTKNISEGINLVAYALGNAATSGPEAERFRVGPGDEIVITEMEHHSNIVPWQLLAQRTGATLRWFGVTDDGRLDLTNIDELLNERTKIVALAHQSNVLGTVNPVREVIAKAHAVGALVLIDGAQAVPQMPVDVQELGADFYGFTAHKLCGPTGIGVLWGRRELLETLPPFLGGGEMIETVAMERSTFAPPPHKFEAGTMPIAEAAGLSAAIDYLHGIGLEEIHAYEHELLVYALDQLREVEGLRLLGPAEAADRGGALSFTLDGLDGREIHPHDVSQVLDAHGVAVRAGHHCARPLHRRFGITASTRASLYFYNTHAEVDALAEGLRQTQKFFGAA</sequence>
<dbReference type="Pfam" id="PF00266">
    <property type="entry name" value="Aminotran_5"/>
    <property type="match status" value="1"/>
</dbReference>
<dbReference type="Gene3D" id="3.40.640.10">
    <property type="entry name" value="Type I PLP-dependent aspartate aminotransferase-like (Major domain)"/>
    <property type="match status" value="1"/>
</dbReference>
<dbReference type="SUPFAM" id="SSF53383">
    <property type="entry name" value="PLP-dependent transferases"/>
    <property type="match status" value="1"/>
</dbReference>
<evidence type="ECO:0000259" key="7">
    <source>
        <dbReference type="Pfam" id="PF00266"/>
    </source>
</evidence>
<dbReference type="CDD" id="cd06453">
    <property type="entry name" value="SufS_like"/>
    <property type="match status" value="1"/>
</dbReference>
<dbReference type="EC" id="2.8.1.7" evidence="3"/>
<gene>
    <name evidence="8" type="ORF">FB559_7069</name>
</gene>
<evidence type="ECO:0000256" key="2">
    <source>
        <dbReference type="ARBA" id="ARBA00010447"/>
    </source>
</evidence>
<dbReference type="AlphaFoldDB" id="A0A543CW28"/>
<dbReference type="NCBIfam" id="TIGR01979">
    <property type="entry name" value="sufS"/>
    <property type="match status" value="1"/>
</dbReference>
<dbReference type="PANTHER" id="PTHR43586:SF8">
    <property type="entry name" value="CYSTEINE DESULFURASE 1, CHLOROPLASTIC"/>
    <property type="match status" value="1"/>
</dbReference>
<dbReference type="GO" id="GO:0031071">
    <property type="term" value="F:cysteine desulfurase activity"/>
    <property type="evidence" value="ECO:0007669"/>
    <property type="project" value="UniProtKB-EC"/>
</dbReference>
<accession>A0A543CW28</accession>
<name>A0A543CW28_9ACTN</name>
<comment type="cofactor">
    <cofactor evidence="1">
        <name>pyridoxal 5'-phosphate</name>
        <dbReference type="ChEBI" id="CHEBI:597326"/>
    </cofactor>
</comment>
<dbReference type="InterPro" id="IPR010970">
    <property type="entry name" value="Cys_dSase_SufS"/>
</dbReference>
<proteinExistence type="inferred from homology"/>
<evidence type="ECO:0000313" key="9">
    <source>
        <dbReference type="Proteomes" id="UP000316096"/>
    </source>
</evidence>
<keyword evidence="5" id="KW-0663">Pyridoxal phosphate</keyword>
<dbReference type="InterPro" id="IPR000192">
    <property type="entry name" value="Aminotrans_V_dom"/>
</dbReference>
<dbReference type="Proteomes" id="UP000316096">
    <property type="component" value="Unassembled WGS sequence"/>
</dbReference>
<dbReference type="GO" id="GO:0030170">
    <property type="term" value="F:pyridoxal phosphate binding"/>
    <property type="evidence" value="ECO:0007669"/>
    <property type="project" value="InterPro"/>
</dbReference>
<dbReference type="GO" id="GO:0006534">
    <property type="term" value="P:cysteine metabolic process"/>
    <property type="evidence" value="ECO:0007669"/>
    <property type="project" value="InterPro"/>
</dbReference>
<evidence type="ECO:0000256" key="3">
    <source>
        <dbReference type="ARBA" id="ARBA00012239"/>
    </source>
</evidence>
<dbReference type="Gene3D" id="3.90.1150.10">
    <property type="entry name" value="Aspartate Aminotransferase, domain 1"/>
    <property type="match status" value="1"/>
</dbReference>
<comment type="caution">
    <text evidence="8">The sequence shown here is derived from an EMBL/GenBank/DDBJ whole genome shotgun (WGS) entry which is preliminary data.</text>
</comment>
<feature type="domain" description="Aminotransferase class V" evidence="7">
    <location>
        <begin position="26"/>
        <end position="412"/>
    </location>
</feature>
<evidence type="ECO:0000256" key="6">
    <source>
        <dbReference type="ARBA" id="ARBA00050776"/>
    </source>
</evidence>
<dbReference type="PANTHER" id="PTHR43586">
    <property type="entry name" value="CYSTEINE DESULFURASE"/>
    <property type="match status" value="1"/>
</dbReference>
<dbReference type="EMBL" id="VFOZ01000001">
    <property type="protein sequence ID" value="TQM01312.1"/>
    <property type="molecule type" value="Genomic_DNA"/>
</dbReference>
<reference evidence="8 9" key="1">
    <citation type="submission" date="2019-06" db="EMBL/GenBank/DDBJ databases">
        <title>Sequencing the genomes of 1000 actinobacteria strains.</title>
        <authorList>
            <person name="Klenk H.-P."/>
        </authorList>
    </citation>
    <scope>NUCLEOTIDE SEQUENCE [LARGE SCALE GENOMIC DNA]</scope>
    <source>
        <strain evidence="8 9">DSM 102200</strain>
    </source>
</reference>
<keyword evidence="4" id="KW-0808">Transferase</keyword>
<dbReference type="InterPro" id="IPR015421">
    <property type="entry name" value="PyrdxlP-dep_Trfase_major"/>
</dbReference>
<keyword evidence="9" id="KW-1185">Reference proteome</keyword>